<name>A0A7J6GH03_CANSA</name>
<dbReference type="InterPro" id="IPR036397">
    <property type="entry name" value="RNaseH_sf"/>
</dbReference>
<feature type="compositionally biased region" description="Polar residues" evidence="1">
    <location>
        <begin position="682"/>
        <end position="695"/>
    </location>
</feature>
<accession>A0A7J6GH03</accession>
<dbReference type="Gene3D" id="3.30.420.10">
    <property type="entry name" value="Ribonuclease H-like superfamily/Ribonuclease H"/>
    <property type="match status" value="1"/>
</dbReference>
<evidence type="ECO:0000313" key="4">
    <source>
        <dbReference type="Proteomes" id="UP000525078"/>
    </source>
</evidence>
<dbReference type="Pfam" id="PF13456">
    <property type="entry name" value="RVT_3"/>
    <property type="match status" value="1"/>
</dbReference>
<proteinExistence type="predicted"/>
<evidence type="ECO:0000256" key="1">
    <source>
        <dbReference type="SAM" id="MobiDB-lite"/>
    </source>
</evidence>
<evidence type="ECO:0000259" key="2">
    <source>
        <dbReference type="Pfam" id="PF13456"/>
    </source>
</evidence>
<reference evidence="3 4" key="1">
    <citation type="journal article" date="2020" name="bioRxiv">
        <title>Sequence and annotation of 42 cannabis genomes reveals extensive copy number variation in cannabinoid synthesis and pathogen resistance genes.</title>
        <authorList>
            <person name="Mckernan K.J."/>
            <person name="Helbert Y."/>
            <person name="Kane L.T."/>
            <person name="Ebling H."/>
            <person name="Zhang L."/>
            <person name="Liu B."/>
            <person name="Eaton Z."/>
            <person name="Mclaughlin S."/>
            <person name="Kingan S."/>
            <person name="Baybayan P."/>
            <person name="Concepcion G."/>
            <person name="Jordan M."/>
            <person name="Riva A."/>
            <person name="Barbazuk W."/>
            <person name="Harkins T."/>
        </authorList>
    </citation>
    <scope>NUCLEOTIDE SEQUENCE [LARGE SCALE GENOMIC DNA]</scope>
    <source>
        <strain evidence="4">cv. Jamaican Lion 4</strain>
        <tissue evidence="3">Leaf</tissue>
    </source>
</reference>
<comment type="caution">
    <text evidence="3">The sequence shown here is derived from an EMBL/GenBank/DDBJ whole genome shotgun (WGS) entry which is preliminary data.</text>
</comment>
<sequence length="737" mass="81561">MTGALCTFEVIWRARNNVVHGSSLLPLVEAFKLVRRLFQDYLSRWKTNLGVGLIKTTLEASWLACYTDVLIHLNHSFGVAVFRDSNDRVHTIFSERFAATDPTLVEASMLVSAANFTGKNFFGKVAFHYDNEVVVSNFTNAIDLKRHLNFIGTLDRFKSVVRSLEDLKLMKIDRKHYFLAHNSAKWAEFNSVVGEFDLSTVEEDRRFQTVLPSCEMMVQTLIHSSRRPFFSRYYSLFFLSIFAYIYAFSISVCTPVSNFAENPSTLTNHFAMASSSTNPNPITALDDEDSLVHDFDHISIHSSTDTDAFCLIFKLLSPKPAKPSWIEKAMTEAWTLHTLRAASSSPHKKNPFQLSNSTPFEEFFPRLHPTPDAQDLQQAVDQFLHVDSPHSSPVSSSSLGIPPNIATTHATPSIPIRPSAPIISDSISVSTHIDKRKGKAPMIVPSNRTTRHNSGLVINVSCPPGNASTPPVIRPTFVRQDAHIGATDQLRSLTGAGFVLKRGHQTVLASNYSRLPGVVSPIFSEGQALIQSLNWCLESQFTPQVVFSDCLNLVSKVNGDWQDNSALSGLVSRIRLLFSNFPGASLQFIPRQFNLEAHNYAREALRFRDVMFGMVNLLELQSSQSSSTGSSLPQTLRITFLISHQPFNYRQRRIYRHDIDLRDTIILTLSFTSAQPISSIDDLTSSPAKGSATTAVGSDGGVDNGGSGCGSSEVFAGEKLLELGVLEEVGFGVVLSD</sequence>
<dbReference type="GO" id="GO:0004523">
    <property type="term" value="F:RNA-DNA hybrid ribonuclease activity"/>
    <property type="evidence" value="ECO:0007669"/>
    <property type="project" value="InterPro"/>
</dbReference>
<dbReference type="GO" id="GO:0003676">
    <property type="term" value="F:nucleic acid binding"/>
    <property type="evidence" value="ECO:0007669"/>
    <property type="project" value="InterPro"/>
</dbReference>
<dbReference type="InterPro" id="IPR044730">
    <property type="entry name" value="RNase_H-like_dom_plant"/>
</dbReference>
<evidence type="ECO:0000313" key="3">
    <source>
        <dbReference type="EMBL" id="KAF4382185.1"/>
    </source>
</evidence>
<dbReference type="CDD" id="cd06222">
    <property type="entry name" value="RNase_H_like"/>
    <property type="match status" value="1"/>
</dbReference>
<feature type="domain" description="RNase H type-1" evidence="2">
    <location>
        <begin position="485"/>
        <end position="604"/>
    </location>
</feature>
<dbReference type="Proteomes" id="UP000525078">
    <property type="component" value="Unassembled WGS sequence"/>
</dbReference>
<feature type="region of interest" description="Disordered" evidence="1">
    <location>
        <begin position="682"/>
        <end position="703"/>
    </location>
</feature>
<gene>
    <name evidence="3" type="ORF">F8388_008671</name>
</gene>
<dbReference type="EMBL" id="JAATIP010000056">
    <property type="protein sequence ID" value="KAF4382185.1"/>
    <property type="molecule type" value="Genomic_DNA"/>
</dbReference>
<dbReference type="PANTHER" id="PTHR47074">
    <property type="entry name" value="BNAC02G40300D PROTEIN"/>
    <property type="match status" value="1"/>
</dbReference>
<dbReference type="InterPro" id="IPR052929">
    <property type="entry name" value="RNase_H-like_EbsB-rel"/>
</dbReference>
<organism evidence="3 4">
    <name type="scientific">Cannabis sativa</name>
    <name type="common">Hemp</name>
    <name type="synonym">Marijuana</name>
    <dbReference type="NCBI Taxonomy" id="3483"/>
    <lineage>
        <taxon>Eukaryota</taxon>
        <taxon>Viridiplantae</taxon>
        <taxon>Streptophyta</taxon>
        <taxon>Embryophyta</taxon>
        <taxon>Tracheophyta</taxon>
        <taxon>Spermatophyta</taxon>
        <taxon>Magnoliopsida</taxon>
        <taxon>eudicotyledons</taxon>
        <taxon>Gunneridae</taxon>
        <taxon>Pentapetalae</taxon>
        <taxon>rosids</taxon>
        <taxon>fabids</taxon>
        <taxon>Rosales</taxon>
        <taxon>Cannabaceae</taxon>
        <taxon>Cannabis</taxon>
    </lineage>
</organism>
<protein>
    <recommendedName>
        <fullName evidence="2">RNase H type-1 domain-containing protein</fullName>
    </recommendedName>
</protein>
<dbReference type="InterPro" id="IPR002156">
    <property type="entry name" value="RNaseH_domain"/>
</dbReference>
<dbReference type="AlphaFoldDB" id="A0A7J6GH03"/>
<dbReference type="PANTHER" id="PTHR47074:SF48">
    <property type="entry name" value="POLYNUCLEOTIDYL TRANSFERASE, RIBONUCLEASE H-LIKE SUPERFAMILY PROTEIN"/>
    <property type="match status" value="1"/>
</dbReference>